<gene>
    <name evidence="2" type="ORF">CGS55_02860</name>
</gene>
<reference evidence="2 3" key="1">
    <citation type="journal article" date="2017" name="Front. Microbiol.">
        <title>New Insights into the Diversity of the Genus Faecalibacterium.</title>
        <authorList>
            <person name="Benevides L."/>
            <person name="Burman S."/>
            <person name="Martin R."/>
            <person name="Robert V."/>
            <person name="Thomas M."/>
            <person name="Miquel S."/>
            <person name="Chain F."/>
            <person name="Sokol H."/>
            <person name="Bermudez-Humaran L.G."/>
            <person name="Morrison M."/>
            <person name="Langella P."/>
            <person name="Azevedo V.A."/>
            <person name="Chatel J.M."/>
            <person name="Soares S."/>
        </authorList>
    </citation>
    <scope>NUCLEOTIDE SEQUENCE [LARGE SCALE GENOMIC DNA]</scope>
    <source>
        <strain evidence="2 3">CNCM I 4546</strain>
    </source>
</reference>
<proteinExistence type="predicted"/>
<dbReference type="Proteomes" id="UP000219901">
    <property type="component" value="Unassembled WGS sequence"/>
</dbReference>
<feature type="transmembrane region" description="Helical" evidence="1">
    <location>
        <begin position="90"/>
        <end position="114"/>
    </location>
</feature>
<dbReference type="RefSeq" id="WP_097782580.1">
    <property type="nucleotide sequence ID" value="NZ_CP170812.1"/>
</dbReference>
<evidence type="ECO:0000313" key="3">
    <source>
        <dbReference type="Proteomes" id="UP000219901"/>
    </source>
</evidence>
<dbReference type="AlphaFoldDB" id="A0A2A7A2T0"/>
<evidence type="ECO:0000256" key="1">
    <source>
        <dbReference type="SAM" id="Phobius"/>
    </source>
</evidence>
<dbReference type="EMBL" id="NMTV01000020">
    <property type="protein sequence ID" value="PDX73461.1"/>
    <property type="molecule type" value="Genomic_DNA"/>
</dbReference>
<evidence type="ECO:0000313" key="2">
    <source>
        <dbReference type="EMBL" id="PDX73461.1"/>
    </source>
</evidence>
<protein>
    <submittedName>
        <fullName evidence="2">Uncharacterized protein</fullName>
    </submittedName>
</protein>
<keyword evidence="1" id="KW-1133">Transmembrane helix</keyword>
<organism evidence="2 3">
    <name type="scientific">Faecalibacterium prausnitzii</name>
    <dbReference type="NCBI Taxonomy" id="853"/>
    <lineage>
        <taxon>Bacteria</taxon>
        <taxon>Bacillati</taxon>
        <taxon>Bacillota</taxon>
        <taxon>Clostridia</taxon>
        <taxon>Eubacteriales</taxon>
        <taxon>Oscillospiraceae</taxon>
        <taxon>Faecalibacterium</taxon>
    </lineage>
</organism>
<sequence>MIFSDGSYIPTFIIFSAIGIIIKCAPVEYPLFHKSFPFHSYYGFRFSLPVDINEKNWPHIKSIGSMIFFAFAALDLIVFVLGILNRSSTLYISCTQHLLLIGVSFSFGGMILAANKHKED</sequence>
<keyword evidence="1" id="KW-0812">Transmembrane</keyword>
<comment type="caution">
    <text evidence="2">The sequence shown here is derived from an EMBL/GenBank/DDBJ whole genome shotgun (WGS) entry which is preliminary data.</text>
</comment>
<feature type="transmembrane region" description="Helical" evidence="1">
    <location>
        <begin position="6"/>
        <end position="25"/>
    </location>
</feature>
<accession>A0A2A7A2T0</accession>
<feature type="transmembrane region" description="Helical" evidence="1">
    <location>
        <begin position="63"/>
        <end position="84"/>
    </location>
</feature>
<name>A0A2A7A2T0_9FIRM</name>
<keyword evidence="1" id="KW-0472">Membrane</keyword>